<dbReference type="Pfam" id="PF02872">
    <property type="entry name" value="5_nucleotid_C"/>
    <property type="match status" value="1"/>
</dbReference>
<dbReference type="Gene3D" id="2.60.40.1080">
    <property type="match status" value="1"/>
</dbReference>
<evidence type="ECO:0000256" key="1">
    <source>
        <dbReference type="ARBA" id="ARBA00022729"/>
    </source>
</evidence>
<dbReference type="GO" id="GO:0030288">
    <property type="term" value="C:outer membrane-bounded periplasmic space"/>
    <property type="evidence" value="ECO:0007669"/>
    <property type="project" value="TreeGrafter"/>
</dbReference>
<dbReference type="Pfam" id="PF00149">
    <property type="entry name" value="Metallophos"/>
    <property type="match status" value="1"/>
</dbReference>
<dbReference type="InterPro" id="IPR029052">
    <property type="entry name" value="Metallo-depent_PP-like"/>
</dbReference>
<evidence type="ECO:0000259" key="3">
    <source>
        <dbReference type="SMART" id="SM00635"/>
    </source>
</evidence>
<sequence>MFKKKQKKILSLIMTLTLMLFNFNGLIGAQVVKADVITVLSEGFDNVSPNGTPVPVDWTFKGITSYYANDFGLKAPSIALKVTGDQVVTSSFSLAAKATLSFWIKGQGGGTPSVCTSKVLVEQSDGVTWSIVKDIQLTAETKGIQTYKLDSNIKQVRFTLNKVVGNVAIDDVKILQDANPVENVSVTTATLDKATLSLGVGKTSPLVATIAPSNATNKNLTWSSNNSAVATVANGVVTGVTEGTATIRVTTGDGAKTSLCVVTVTANAPPKNKVFNIIEITDFHGQLLDSTNTKPVGAALAKVVKDVKVANPNRTLIIGGGDLYQGTPISNVLHGVPVQKVLSKIGMEVTALGNHEFDWGLNVINTETMKDANYSIVCANMYNKGKDTRPYAPYKIITKDGVKIAVIGGILQEAPSIIMPAMTSPYDFKDVATEVNKVAVDLRTNHLADIVLADIHDGGSSLNTIVNKLHGVDAVFGGHTHTSGDVVNKDADGKDVPTVNAASTGKGFINLKITVDQANKIIGFSPKGSNWNVLTTEISSSIDPDCKKIVDDASNTLLPIFNEKIGTNSTALNKDQVEAPYGESQLGNWMADVVKNYPKSPADVGMVNNGGIRLSPIAAGDITVGTIFNIMPFDNTICTTTMTGAQLKLIFEQAVQTNGKGIQISGVKFIYDSSKPSYKPEVPGQRVKSIIRESNGTIVKDTDILKVNAPDFIATGGDTFTGFLAPEIVASLVDSHETVRDALNADVRAKGKMTVVMNNRIDNQMVVENPVVMTILEARTTLKTAVTLTGTVSAVTGNNVFMQDAIAGICVFNKAGTTFTAKKGDKITVTGNLSIYNGLLEVTPTSAAGVVTVSTGNAVTPKEVTLGAINDSLQGQLVKIKNVTFTSIDNVKTSRIKDSTGSINVYAMPVVAGLAVNDTADITAVVSKYNTDLQLAVGSAADVVKTGGISERKREHNGGSNKNKVVPSIINRINSAAIGSNIKFDLTLNSVVSKSIFNTIKGQDKNITFEKNGISWTFNGKDITSVANYDIDLSLKTVSDVLRNKEATKVYQVTGKDQLLIPFSFNYNGNLPGIATVKIYISKDWAGKSATVFKYFEEKNTYETITTGSIDSDGYITIKINYCSDYFVTQNTNLSQTDFDAMVNGTVLIGTKAFTLNYANNPLHALEINSAIVSGGAIYIKDFTGNWIDNRTGLSAMPK</sequence>
<dbReference type="Proteomes" id="UP000287872">
    <property type="component" value="Unassembled WGS sequence"/>
</dbReference>
<keyword evidence="1 2" id="KW-0732">Signal</keyword>
<dbReference type="AlphaFoldDB" id="A0A401URC2"/>
<keyword evidence="5" id="KW-1185">Reference proteome</keyword>
<dbReference type="Gene3D" id="3.60.21.10">
    <property type="match status" value="1"/>
</dbReference>
<dbReference type="InterPro" id="IPR004843">
    <property type="entry name" value="Calcineurin-like_PHP"/>
</dbReference>
<dbReference type="InterPro" id="IPR003343">
    <property type="entry name" value="Big_2"/>
</dbReference>
<dbReference type="SUPFAM" id="SSF49373">
    <property type="entry name" value="Invasin/intimin cell-adhesion fragments"/>
    <property type="match status" value="1"/>
</dbReference>
<accession>A0A401URC2</accession>
<dbReference type="Pfam" id="PF02368">
    <property type="entry name" value="Big_2"/>
    <property type="match status" value="1"/>
</dbReference>
<feature type="chain" id="PRO_5039232142" description="BIG2 domain-containing protein" evidence="2">
    <location>
        <begin position="30"/>
        <end position="1199"/>
    </location>
</feature>
<dbReference type="Pfam" id="PF18942">
    <property type="entry name" value="DUF5689"/>
    <property type="match status" value="1"/>
</dbReference>
<dbReference type="SMART" id="SM00635">
    <property type="entry name" value="BID_2"/>
    <property type="match status" value="1"/>
</dbReference>
<protein>
    <recommendedName>
        <fullName evidence="3">BIG2 domain-containing protein</fullName>
    </recommendedName>
</protein>
<reference evidence="4 5" key="1">
    <citation type="submission" date="2018-11" db="EMBL/GenBank/DDBJ databases">
        <title>Genome sequencing and assembly of Clostridium tagluense strain A121.</title>
        <authorList>
            <person name="Murakami T."/>
            <person name="Segawa T."/>
            <person name="Shcherbakova V.A."/>
            <person name="Mori H."/>
            <person name="Yoshimura Y."/>
        </authorList>
    </citation>
    <scope>NUCLEOTIDE SEQUENCE [LARGE SCALE GENOMIC DNA]</scope>
    <source>
        <strain evidence="4 5">A121</strain>
    </source>
</reference>
<name>A0A401URC2_9CLOT</name>
<proteinExistence type="predicted"/>
<dbReference type="InterPro" id="IPR043744">
    <property type="entry name" value="DUF5689"/>
</dbReference>
<dbReference type="OrthoDB" id="9800780at2"/>
<organism evidence="4 5">
    <name type="scientific">Clostridium tagluense</name>
    <dbReference type="NCBI Taxonomy" id="360422"/>
    <lineage>
        <taxon>Bacteria</taxon>
        <taxon>Bacillati</taxon>
        <taxon>Bacillota</taxon>
        <taxon>Clostridia</taxon>
        <taxon>Eubacteriales</taxon>
        <taxon>Clostridiaceae</taxon>
        <taxon>Clostridium</taxon>
    </lineage>
</organism>
<dbReference type="SUPFAM" id="SSF56300">
    <property type="entry name" value="Metallo-dependent phosphatases"/>
    <property type="match status" value="1"/>
</dbReference>
<dbReference type="InterPro" id="IPR006179">
    <property type="entry name" value="5_nucleotidase/apyrase"/>
</dbReference>
<dbReference type="Gene3D" id="3.90.780.10">
    <property type="entry name" value="5'-Nucleotidase, C-terminal domain"/>
    <property type="match status" value="1"/>
</dbReference>
<dbReference type="PANTHER" id="PTHR11575:SF24">
    <property type="entry name" value="5'-NUCLEOTIDASE"/>
    <property type="match status" value="1"/>
</dbReference>
<dbReference type="GO" id="GO:0016787">
    <property type="term" value="F:hydrolase activity"/>
    <property type="evidence" value="ECO:0007669"/>
    <property type="project" value="InterPro"/>
</dbReference>
<dbReference type="PRINTS" id="PR01607">
    <property type="entry name" value="APYRASEFAMLY"/>
</dbReference>
<feature type="signal peptide" evidence="2">
    <location>
        <begin position="1"/>
        <end position="29"/>
    </location>
</feature>
<dbReference type="InterPro" id="IPR008964">
    <property type="entry name" value="Invasin/intimin_cell_adhesion"/>
</dbReference>
<evidence type="ECO:0000313" key="4">
    <source>
        <dbReference type="EMBL" id="GCD12067.1"/>
    </source>
</evidence>
<dbReference type="EMBL" id="BHYK01000026">
    <property type="protein sequence ID" value="GCD12067.1"/>
    <property type="molecule type" value="Genomic_DNA"/>
</dbReference>
<dbReference type="CDD" id="cd00845">
    <property type="entry name" value="MPP_UshA_N_like"/>
    <property type="match status" value="1"/>
</dbReference>
<dbReference type="RefSeq" id="WP_125004441.1">
    <property type="nucleotide sequence ID" value="NZ_BHYK01000026.1"/>
</dbReference>
<dbReference type="SUPFAM" id="SSF55816">
    <property type="entry name" value="5'-nucleotidase (syn. UDP-sugar hydrolase), C-terminal domain"/>
    <property type="match status" value="1"/>
</dbReference>
<evidence type="ECO:0000256" key="2">
    <source>
        <dbReference type="SAM" id="SignalP"/>
    </source>
</evidence>
<feature type="domain" description="BIG2" evidence="3">
    <location>
        <begin position="185"/>
        <end position="261"/>
    </location>
</feature>
<dbReference type="PANTHER" id="PTHR11575">
    <property type="entry name" value="5'-NUCLEOTIDASE-RELATED"/>
    <property type="match status" value="1"/>
</dbReference>
<dbReference type="GO" id="GO:0009166">
    <property type="term" value="P:nucleotide catabolic process"/>
    <property type="evidence" value="ECO:0007669"/>
    <property type="project" value="InterPro"/>
</dbReference>
<gene>
    <name evidence="4" type="ORF">Ctaglu_36900</name>
</gene>
<dbReference type="InterPro" id="IPR036907">
    <property type="entry name" value="5'-Nucleotdase_C_sf"/>
</dbReference>
<comment type="caution">
    <text evidence="4">The sequence shown here is derived from an EMBL/GenBank/DDBJ whole genome shotgun (WGS) entry which is preliminary data.</text>
</comment>
<dbReference type="InterPro" id="IPR008334">
    <property type="entry name" value="5'-Nucleotdase_C"/>
</dbReference>
<evidence type="ECO:0000313" key="5">
    <source>
        <dbReference type="Proteomes" id="UP000287872"/>
    </source>
</evidence>